<comment type="catalytic activity">
    <reaction evidence="1">
        <text>ATP + protein L-histidine = ADP + protein N-phospho-L-histidine.</text>
        <dbReference type="EC" id="2.7.13.3"/>
    </reaction>
</comment>
<evidence type="ECO:0000256" key="5">
    <source>
        <dbReference type="ARBA" id="ARBA00022679"/>
    </source>
</evidence>
<dbReference type="InterPro" id="IPR042240">
    <property type="entry name" value="CHASE_sf"/>
</dbReference>
<dbReference type="PRINTS" id="PR00344">
    <property type="entry name" value="BCTRLSENSOR"/>
</dbReference>
<dbReference type="EC" id="2.7.13.3" evidence="3"/>
<dbReference type="Gene3D" id="3.40.50.2300">
    <property type="match status" value="1"/>
</dbReference>
<evidence type="ECO:0000259" key="17">
    <source>
        <dbReference type="PROSITE" id="PS50112"/>
    </source>
</evidence>
<evidence type="ECO:0000256" key="3">
    <source>
        <dbReference type="ARBA" id="ARBA00012438"/>
    </source>
</evidence>
<comment type="subcellular location">
    <subcellularLocation>
        <location evidence="2">Membrane</location>
    </subcellularLocation>
</comment>
<dbReference type="SMART" id="SM00448">
    <property type="entry name" value="REC"/>
    <property type="match status" value="1"/>
</dbReference>
<evidence type="ECO:0000259" key="15">
    <source>
        <dbReference type="PROSITE" id="PS50109"/>
    </source>
</evidence>
<evidence type="ECO:0000313" key="21">
    <source>
        <dbReference type="Proteomes" id="UP000709959"/>
    </source>
</evidence>
<dbReference type="Pfam" id="PF03924">
    <property type="entry name" value="CHASE"/>
    <property type="match status" value="1"/>
</dbReference>
<keyword evidence="4 13" id="KW-0597">Phosphoprotein</keyword>
<feature type="modified residue" description="4-aspartylphosphate" evidence="13">
    <location>
        <position position="799"/>
    </location>
</feature>
<feature type="domain" description="CHASE" evidence="19">
    <location>
        <begin position="77"/>
        <end position="294"/>
    </location>
</feature>
<keyword evidence="8" id="KW-0418">Kinase</keyword>
<dbReference type="PROSITE" id="PS50839">
    <property type="entry name" value="CHASE"/>
    <property type="match status" value="1"/>
</dbReference>
<evidence type="ECO:0000256" key="2">
    <source>
        <dbReference type="ARBA" id="ARBA00004370"/>
    </source>
</evidence>
<dbReference type="SUPFAM" id="SSF47384">
    <property type="entry name" value="Homodimeric domain of signal transducing histidine kinase"/>
    <property type="match status" value="1"/>
</dbReference>
<dbReference type="InterPro" id="IPR000014">
    <property type="entry name" value="PAS"/>
</dbReference>
<dbReference type="CDD" id="cd00130">
    <property type="entry name" value="PAS"/>
    <property type="match status" value="1"/>
</dbReference>
<sequence>MTHPPSRLPLRRHLSVLAVLLVGIALSALGFFSAREANRRQVEAEFHAAARDRTESVVQGLQHGFEDVSVLRSFFEASNEVSRTDFDDFLHPLITRHPYIQAFQWLPRVTPQNRAALEAEARRTHPDFRFFLRDATGRDSELPREATFYGIHFVAPYRGNEVTLGYSAQALATRQEALDRALRTDSLAASGRIRLIQERGDQSGILVMVPVRDKHGHPLGMVQGVFRMGDLVGTSMAFLEPRGIVLKLFDASAPATEALLHEEASPLPPMGPTRSDGLQLARAFSLAGRNWLVTATPAGGHFPLGTSWRAWAVLMGGLTFSALLAGYVRNLLASEAAIRTQVEARTQELAQEVESHRLDAQALRESEARFRHLIEVMGEGLWVLDGQGLTTFVNRRMAEMLGYAPGDMVGRSLFEFMEASEVPQARRNMANRLDGQDARHDFKFRRKDGAELWTIVTGTPVLDEAGQIVSVLGVITDITERRRQEQAQLQSQKLESLGILAGGIAHDFNNLLTAILGNISLAQLCMSKVAPAWPYLENMERAVQRATNLTRQMLAYSGKGRFVVGPLDLNQAVQELSHLLSVSTSKKVAIRYQLAEGLPTVIGEASQIQQVLMNLVTNAAEAIGDEEGIVSIRTGLQTYGAGDLERDFPGQSMEPGAFLTLEVSDTGQGMTPEVQARIFEPFFTTKFTGRGLGLSAMQGIVRGHRGGIRVYSEVGKGTTFKVIFPAGTGLVPEAEGVAEQEAWTGRGTILVVDDEEAVRLVATDMIRSMGFEVVTAEDGVQALERFRECPVPVCAVLMDLTMPHMDGLETFRELRRLDPGCRVVLTSGYNEQEAIQDFMGKGLAAFVQKPFLRDDLLKALRRALES</sequence>
<comment type="caution">
    <text evidence="20">The sequence shown here is derived from an EMBL/GenBank/DDBJ whole genome shotgun (WGS) entry which is preliminary data.</text>
</comment>
<keyword evidence="7" id="KW-0547">Nucleotide-binding</keyword>
<dbReference type="SUPFAM" id="SSF52172">
    <property type="entry name" value="CheY-like"/>
    <property type="match status" value="1"/>
</dbReference>
<dbReference type="Gene3D" id="3.30.450.350">
    <property type="entry name" value="CHASE domain"/>
    <property type="match status" value="1"/>
</dbReference>
<dbReference type="InterPro" id="IPR035965">
    <property type="entry name" value="PAS-like_dom_sf"/>
</dbReference>
<dbReference type="PANTHER" id="PTHR43065">
    <property type="entry name" value="SENSOR HISTIDINE KINASE"/>
    <property type="match status" value="1"/>
</dbReference>
<feature type="domain" description="PAS" evidence="17">
    <location>
        <begin position="366"/>
        <end position="436"/>
    </location>
</feature>
<dbReference type="CDD" id="cd17536">
    <property type="entry name" value="REC_YesN-like"/>
    <property type="match status" value="1"/>
</dbReference>
<dbReference type="InterPro" id="IPR005467">
    <property type="entry name" value="His_kinase_dom"/>
</dbReference>
<dbReference type="Gene3D" id="3.30.565.10">
    <property type="entry name" value="Histidine kinase-like ATPase, C-terminal domain"/>
    <property type="match status" value="1"/>
</dbReference>
<dbReference type="SMART" id="SM00388">
    <property type="entry name" value="HisKA"/>
    <property type="match status" value="1"/>
</dbReference>
<evidence type="ECO:0000256" key="7">
    <source>
        <dbReference type="ARBA" id="ARBA00022741"/>
    </source>
</evidence>
<dbReference type="InterPro" id="IPR036097">
    <property type="entry name" value="HisK_dim/P_sf"/>
</dbReference>
<keyword evidence="10 14" id="KW-1133">Transmembrane helix</keyword>
<dbReference type="InterPro" id="IPR003594">
    <property type="entry name" value="HATPase_dom"/>
</dbReference>
<dbReference type="GO" id="GO:0016020">
    <property type="term" value="C:membrane"/>
    <property type="evidence" value="ECO:0007669"/>
    <property type="project" value="UniProtKB-SubCell"/>
</dbReference>
<accession>A0A936K6V3</accession>
<evidence type="ECO:0000256" key="1">
    <source>
        <dbReference type="ARBA" id="ARBA00000085"/>
    </source>
</evidence>
<dbReference type="PROSITE" id="PS50110">
    <property type="entry name" value="RESPONSE_REGULATORY"/>
    <property type="match status" value="1"/>
</dbReference>
<dbReference type="PANTHER" id="PTHR43065:SF42">
    <property type="entry name" value="TWO-COMPONENT SENSOR PPRA"/>
    <property type="match status" value="1"/>
</dbReference>
<evidence type="ECO:0000256" key="13">
    <source>
        <dbReference type="PROSITE-ProRule" id="PRU00169"/>
    </source>
</evidence>
<dbReference type="Pfam" id="PF00072">
    <property type="entry name" value="Response_reg"/>
    <property type="match status" value="1"/>
</dbReference>
<dbReference type="InterPro" id="IPR001789">
    <property type="entry name" value="Sig_transdc_resp-reg_receiver"/>
</dbReference>
<feature type="transmembrane region" description="Helical" evidence="14">
    <location>
        <begin position="12"/>
        <end position="32"/>
    </location>
</feature>
<evidence type="ECO:0000256" key="4">
    <source>
        <dbReference type="ARBA" id="ARBA00022553"/>
    </source>
</evidence>
<evidence type="ECO:0000313" key="20">
    <source>
        <dbReference type="EMBL" id="MBK8572555.1"/>
    </source>
</evidence>
<dbReference type="InterPro" id="IPR006189">
    <property type="entry name" value="CHASE_dom"/>
</dbReference>
<feature type="domain" description="Histidine kinase" evidence="15">
    <location>
        <begin position="503"/>
        <end position="728"/>
    </location>
</feature>
<dbReference type="InterPro" id="IPR036890">
    <property type="entry name" value="HATPase_C_sf"/>
</dbReference>
<dbReference type="InterPro" id="IPR004358">
    <property type="entry name" value="Sig_transdc_His_kin-like_C"/>
</dbReference>
<reference evidence="20 21" key="1">
    <citation type="submission" date="2020-10" db="EMBL/GenBank/DDBJ databases">
        <title>Connecting structure to function with the recovery of over 1000 high-quality activated sludge metagenome-assembled genomes encoding full-length rRNA genes using long-read sequencing.</title>
        <authorList>
            <person name="Singleton C.M."/>
            <person name="Petriglieri F."/>
            <person name="Kristensen J.M."/>
            <person name="Kirkegaard R.H."/>
            <person name="Michaelsen T.Y."/>
            <person name="Andersen M.H."/>
            <person name="Karst S.M."/>
            <person name="Dueholm M.S."/>
            <person name="Nielsen P.H."/>
            <person name="Albertsen M."/>
        </authorList>
    </citation>
    <scope>NUCLEOTIDE SEQUENCE [LARGE SCALE GENOMIC DNA]</scope>
    <source>
        <strain evidence="20">OdNE_18-Q3-R46-58_MAXAC.008</strain>
    </source>
</reference>
<evidence type="ECO:0000259" key="18">
    <source>
        <dbReference type="PROSITE" id="PS50113"/>
    </source>
</evidence>
<dbReference type="Proteomes" id="UP000709959">
    <property type="component" value="Unassembled WGS sequence"/>
</dbReference>
<evidence type="ECO:0000256" key="11">
    <source>
        <dbReference type="ARBA" id="ARBA00023012"/>
    </source>
</evidence>
<dbReference type="InterPro" id="IPR003661">
    <property type="entry name" value="HisK_dim/P_dom"/>
</dbReference>
<dbReference type="SUPFAM" id="SSF55874">
    <property type="entry name" value="ATPase domain of HSP90 chaperone/DNA topoisomerase II/histidine kinase"/>
    <property type="match status" value="1"/>
</dbReference>
<evidence type="ECO:0000259" key="16">
    <source>
        <dbReference type="PROSITE" id="PS50110"/>
    </source>
</evidence>
<evidence type="ECO:0000259" key="19">
    <source>
        <dbReference type="PROSITE" id="PS50839"/>
    </source>
</evidence>
<dbReference type="InterPro" id="IPR001610">
    <property type="entry name" value="PAC"/>
</dbReference>
<evidence type="ECO:0000256" key="14">
    <source>
        <dbReference type="SAM" id="Phobius"/>
    </source>
</evidence>
<dbReference type="SUPFAM" id="SSF55785">
    <property type="entry name" value="PYP-like sensor domain (PAS domain)"/>
    <property type="match status" value="1"/>
</dbReference>
<dbReference type="Gene3D" id="3.30.450.20">
    <property type="entry name" value="PAS domain"/>
    <property type="match status" value="1"/>
</dbReference>
<dbReference type="SMART" id="SM00091">
    <property type="entry name" value="PAS"/>
    <property type="match status" value="1"/>
</dbReference>
<proteinExistence type="predicted"/>
<dbReference type="EMBL" id="JADKCH010000005">
    <property type="protein sequence ID" value="MBK8572555.1"/>
    <property type="molecule type" value="Genomic_DNA"/>
</dbReference>
<protein>
    <recommendedName>
        <fullName evidence="3">histidine kinase</fullName>
        <ecNumber evidence="3">2.7.13.3</ecNumber>
    </recommendedName>
</protein>
<dbReference type="SMART" id="SM00387">
    <property type="entry name" value="HATPase_c"/>
    <property type="match status" value="1"/>
</dbReference>
<dbReference type="Pfam" id="PF02518">
    <property type="entry name" value="HATPase_c"/>
    <property type="match status" value="1"/>
</dbReference>
<dbReference type="CDD" id="cd00082">
    <property type="entry name" value="HisKA"/>
    <property type="match status" value="1"/>
</dbReference>
<dbReference type="Pfam" id="PF00989">
    <property type="entry name" value="PAS"/>
    <property type="match status" value="1"/>
</dbReference>
<evidence type="ECO:0000256" key="8">
    <source>
        <dbReference type="ARBA" id="ARBA00022777"/>
    </source>
</evidence>
<dbReference type="InterPro" id="IPR011006">
    <property type="entry name" value="CheY-like_superfamily"/>
</dbReference>
<evidence type="ECO:0000256" key="9">
    <source>
        <dbReference type="ARBA" id="ARBA00022840"/>
    </source>
</evidence>
<dbReference type="PROSITE" id="PS50113">
    <property type="entry name" value="PAC"/>
    <property type="match status" value="1"/>
</dbReference>
<dbReference type="NCBIfam" id="TIGR00229">
    <property type="entry name" value="sensory_box"/>
    <property type="match status" value="1"/>
</dbReference>
<keyword evidence="11" id="KW-0902">Two-component regulatory system</keyword>
<dbReference type="SMART" id="SM01079">
    <property type="entry name" value="CHASE"/>
    <property type="match status" value="1"/>
</dbReference>
<feature type="domain" description="PAC" evidence="18">
    <location>
        <begin position="438"/>
        <end position="490"/>
    </location>
</feature>
<dbReference type="GO" id="GO:0000155">
    <property type="term" value="F:phosphorelay sensor kinase activity"/>
    <property type="evidence" value="ECO:0007669"/>
    <property type="project" value="InterPro"/>
</dbReference>
<dbReference type="InterPro" id="IPR013767">
    <property type="entry name" value="PAS_fold"/>
</dbReference>
<keyword evidence="12 14" id="KW-0472">Membrane</keyword>
<gene>
    <name evidence="20" type="ORF">IPN91_07870</name>
</gene>
<evidence type="ECO:0000256" key="12">
    <source>
        <dbReference type="ARBA" id="ARBA00023136"/>
    </source>
</evidence>
<evidence type="ECO:0000256" key="10">
    <source>
        <dbReference type="ARBA" id="ARBA00022989"/>
    </source>
</evidence>
<evidence type="ECO:0000256" key="6">
    <source>
        <dbReference type="ARBA" id="ARBA00022692"/>
    </source>
</evidence>
<organism evidence="20 21">
    <name type="scientific">Candidatus Geothrix odensensis</name>
    <dbReference type="NCBI Taxonomy" id="2954440"/>
    <lineage>
        <taxon>Bacteria</taxon>
        <taxon>Pseudomonadati</taxon>
        <taxon>Acidobacteriota</taxon>
        <taxon>Holophagae</taxon>
        <taxon>Holophagales</taxon>
        <taxon>Holophagaceae</taxon>
        <taxon>Geothrix</taxon>
    </lineage>
</organism>
<name>A0A936K6V3_9BACT</name>
<dbReference type="InterPro" id="IPR000700">
    <property type="entry name" value="PAS-assoc_C"/>
</dbReference>
<keyword evidence="9" id="KW-0067">ATP-binding</keyword>
<dbReference type="GO" id="GO:0005524">
    <property type="term" value="F:ATP binding"/>
    <property type="evidence" value="ECO:0007669"/>
    <property type="project" value="UniProtKB-KW"/>
</dbReference>
<keyword evidence="6 14" id="KW-0812">Transmembrane</keyword>
<feature type="domain" description="Response regulatory" evidence="16">
    <location>
        <begin position="748"/>
        <end position="864"/>
    </location>
</feature>
<keyword evidence="5" id="KW-0808">Transferase</keyword>
<dbReference type="GO" id="GO:0006355">
    <property type="term" value="P:regulation of DNA-templated transcription"/>
    <property type="evidence" value="ECO:0007669"/>
    <property type="project" value="InterPro"/>
</dbReference>
<dbReference type="PROSITE" id="PS50112">
    <property type="entry name" value="PAS"/>
    <property type="match status" value="1"/>
</dbReference>
<dbReference type="Gene3D" id="1.10.287.130">
    <property type="match status" value="1"/>
</dbReference>
<dbReference type="PROSITE" id="PS50109">
    <property type="entry name" value="HIS_KIN"/>
    <property type="match status" value="1"/>
</dbReference>
<dbReference type="SMART" id="SM00086">
    <property type="entry name" value="PAC"/>
    <property type="match status" value="1"/>
</dbReference>
<dbReference type="AlphaFoldDB" id="A0A936K6V3"/>